<reference evidence="9" key="1">
    <citation type="journal article" date="2019" name="Int. J. Syst. Evol. Microbiol.">
        <title>The Global Catalogue of Microorganisms (GCM) 10K type strain sequencing project: providing services to taxonomists for standard genome sequencing and annotation.</title>
        <authorList>
            <consortium name="The Broad Institute Genomics Platform"/>
            <consortium name="The Broad Institute Genome Sequencing Center for Infectious Disease"/>
            <person name="Wu L."/>
            <person name="Ma J."/>
        </authorList>
    </citation>
    <scope>NUCLEOTIDE SEQUENCE [LARGE SCALE GENOMIC DNA]</scope>
    <source>
        <strain evidence="9">CCM 8391</strain>
    </source>
</reference>
<feature type="transmembrane region" description="Helical" evidence="6">
    <location>
        <begin position="56"/>
        <end position="74"/>
    </location>
</feature>
<proteinExistence type="predicted"/>
<keyword evidence="2" id="KW-0813">Transport</keyword>
<feature type="transmembrane region" description="Helical" evidence="6">
    <location>
        <begin position="334"/>
        <end position="355"/>
    </location>
</feature>
<dbReference type="PANTHER" id="PTHR42718:SF9">
    <property type="entry name" value="MAJOR FACILITATOR SUPERFAMILY MULTIDRUG TRANSPORTER MFSC"/>
    <property type="match status" value="1"/>
</dbReference>
<dbReference type="PROSITE" id="PS50850">
    <property type="entry name" value="MFS"/>
    <property type="match status" value="1"/>
</dbReference>
<comment type="subcellular location">
    <subcellularLocation>
        <location evidence="1">Cell membrane</location>
        <topology evidence="1">Multi-pass membrane protein</topology>
    </subcellularLocation>
</comment>
<dbReference type="RefSeq" id="WP_379583558.1">
    <property type="nucleotide sequence ID" value="NZ_JBHSQW010000011.1"/>
</dbReference>
<accession>A0ABW1IZF9</accession>
<feature type="transmembrane region" description="Helical" evidence="6">
    <location>
        <begin position="232"/>
        <end position="249"/>
    </location>
</feature>
<feature type="transmembrane region" description="Helical" evidence="6">
    <location>
        <begin position="173"/>
        <end position="193"/>
    </location>
</feature>
<comment type="caution">
    <text evidence="8">The sequence shown here is derived from an EMBL/GenBank/DDBJ whole genome shotgun (WGS) entry which is preliminary data.</text>
</comment>
<keyword evidence="5 6" id="KW-0472">Membrane</keyword>
<feature type="transmembrane region" description="Helical" evidence="6">
    <location>
        <begin position="142"/>
        <end position="167"/>
    </location>
</feature>
<evidence type="ECO:0000259" key="7">
    <source>
        <dbReference type="PROSITE" id="PS50850"/>
    </source>
</evidence>
<evidence type="ECO:0000256" key="4">
    <source>
        <dbReference type="ARBA" id="ARBA00022989"/>
    </source>
</evidence>
<feature type="transmembrane region" description="Helical" evidence="6">
    <location>
        <begin position="111"/>
        <end position="130"/>
    </location>
</feature>
<feature type="domain" description="Major facilitator superfamily (MFS) profile" evidence="7">
    <location>
        <begin position="20"/>
        <end position="464"/>
    </location>
</feature>
<keyword evidence="9" id="KW-1185">Reference proteome</keyword>
<feature type="transmembrane region" description="Helical" evidence="6">
    <location>
        <begin position="269"/>
        <end position="296"/>
    </location>
</feature>
<dbReference type="PANTHER" id="PTHR42718">
    <property type="entry name" value="MAJOR FACILITATOR SUPERFAMILY MULTIDRUG TRANSPORTER MFSC"/>
    <property type="match status" value="1"/>
</dbReference>
<keyword evidence="3 6" id="KW-0812">Transmembrane</keyword>
<feature type="transmembrane region" description="Helical" evidence="6">
    <location>
        <begin position="361"/>
        <end position="385"/>
    </location>
</feature>
<evidence type="ECO:0000256" key="3">
    <source>
        <dbReference type="ARBA" id="ARBA00022692"/>
    </source>
</evidence>
<dbReference type="InterPro" id="IPR036259">
    <property type="entry name" value="MFS_trans_sf"/>
</dbReference>
<sequence length="610" mass="63764">MRDRTRAEGWRSLDRRSRCVLACTLSANALVFFDQTAVTVALPAIGREFGAQLDELQWTITGYLLAMAVFMAVAGRLADHRGRREVFLGGLVVFGLGSALCAVAPTFGLLLAARFVQGIGAAIVQPLALGNTTSAVGDERRGWAIGVLSTGGTALLVLGPLLAGVVLTIGWRWLFVVNLPVVMAALVLGRRYLIPSREPVAQPVGWAGVGLLLAGLAALVVGVVGVADLGSLAIAPIAGGMAVLGLFGWSQRRSRYPVLDFRLFGDRMLAGSVAALFAIQFAVFGVTVSLALYLQHGLGLDALRTGVVIAVAGLGTPLLSIRTGRQADRRGPRALVLPGLVLAAAGLAALGWAAALGGVVALVPGLLALALARPMVFTPASIGPLRTLGTAHRAFAASVVTEARQLGAVLGVALTTTASIAAHGRILVDGDRGLVDGFRAAVFVAAAVCAAAALLVWRWMPACASPGRSGTVPLDDREEPTVASWDDLVSYVRVRYEIMRAQGDELWFNLPTTGDRTQLVVVRKVTGDDGHPWAQIASPVARAADIDLARLLELAGDSVVGGVASTEGVVVFRHSIALEELDLDGFERPFRIVVEIADRLEETLTGADVH</sequence>
<dbReference type="Gene3D" id="1.20.1250.20">
    <property type="entry name" value="MFS general substrate transporter like domains"/>
    <property type="match status" value="1"/>
</dbReference>
<feature type="transmembrane region" description="Helical" evidence="6">
    <location>
        <begin position="406"/>
        <end position="428"/>
    </location>
</feature>
<dbReference type="Pfam" id="PF07690">
    <property type="entry name" value="MFS_1"/>
    <property type="match status" value="1"/>
</dbReference>
<dbReference type="SUPFAM" id="SSF103473">
    <property type="entry name" value="MFS general substrate transporter"/>
    <property type="match status" value="1"/>
</dbReference>
<gene>
    <name evidence="8" type="ORF">ACFQE5_05675</name>
</gene>
<dbReference type="EMBL" id="JBHSQW010000011">
    <property type="protein sequence ID" value="MFC5993702.1"/>
    <property type="molecule type" value="Genomic_DNA"/>
</dbReference>
<dbReference type="InterPro" id="IPR020846">
    <property type="entry name" value="MFS_dom"/>
</dbReference>
<evidence type="ECO:0000256" key="6">
    <source>
        <dbReference type="SAM" id="Phobius"/>
    </source>
</evidence>
<feature type="transmembrane region" description="Helical" evidence="6">
    <location>
        <begin position="440"/>
        <end position="460"/>
    </location>
</feature>
<protein>
    <submittedName>
        <fullName evidence="8">MFS transporter</fullName>
    </submittedName>
</protein>
<feature type="transmembrane region" description="Helical" evidence="6">
    <location>
        <begin position="302"/>
        <end position="322"/>
    </location>
</feature>
<dbReference type="InterPro" id="IPR011701">
    <property type="entry name" value="MFS"/>
</dbReference>
<evidence type="ECO:0000256" key="5">
    <source>
        <dbReference type="ARBA" id="ARBA00023136"/>
    </source>
</evidence>
<feature type="transmembrane region" description="Helical" evidence="6">
    <location>
        <begin position="20"/>
        <end position="44"/>
    </location>
</feature>
<dbReference type="Gene3D" id="1.20.1720.10">
    <property type="entry name" value="Multidrug resistance protein D"/>
    <property type="match status" value="1"/>
</dbReference>
<evidence type="ECO:0000256" key="2">
    <source>
        <dbReference type="ARBA" id="ARBA00022448"/>
    </source>
</evidence>
<feature type="transmembrane region" description="Helical" evidence="6">
    <location>
        <begin position="205"/>
        <end position="226"/>
    </location>
</feature>
<name>A0ABW1IZF9_9PSEU</name>
<dbReference type="Proteomes" id="UP001596302">
    <property type="component" value="Unassembled WGS sequence"/>
</dbReference>
<organism evidence="8 9">
    <name type="scientific">Pseudonocardia hispaniensis</name>
    <dbReference type="NCBI Taxonomy" id="904933"/>
    <lineage>
        <taxon>Bacteria</taxon>
        <taxon>Bacillati</taxon>
        <taxon>Actinomycetota</taxon>
        <taxon>Actinomycetes</taxon>
        <taxon>Pseudonocardiales</taxon>
        <taxon>Pseudonocardiaceae</taxon>
        <taxon>Pseudonocardia</taxon>
    </lineage>
</organism>
<dbReference type="SUPFAM" id="SSF69635">
    <property type="entry name" value="Type III secretory system chaperone-like"/>
    <property type="match status" value="1"/>
</dbReference>
<feature type="transmembrane region" description="Helical" evidence="6">
    <location>
        <begin position="86"/>
        <end position="105"/>
    </location>
</feature>
<evidence type="ECO:0000313" key="9">
    <source>
        <dbReference type="Proteomes" id="UP001596302"/>
    </source>
</evidence>
<evidence type="ECO:0000256" key="1">
    <source>
        <dbReference type="ARBA" id="ARBA00004651"/>
    </source>
</evidence>
<keyword evidence="4 6" id="KW-1133">Transmembrane helix</keyword>
<evidence type="ECO:0000313" key="8">
    <source>
        <dbReference type="EMBL" id="MFC5993702.1"/>
    </source>
</evidence>